<dbReference type="Proteomes" id="UP000001542">
    <property type="component" value="Unassembled WGS sequence"/>
</dbReference>
<dbReference type="SMR" id="A2E9F5"/>
<accession>A2E9F5</accession>
<dbReference type="AlphaFoldDB" id="A2E9F5"/>
<evidence type="ECO:0000313" key="2">
    <source>
        <dbReference type="EMBL" id="EAY10719.1"/>
    </source>
</evidence>
<dbReference type="RefSeq" id="XP_001322942.1">
    <property type="nucleotide sequence ID" value="XM_001322907.1"/>
</dbReference>
<dbReference type="EMBL" id="DS113333">
    <property type="protein sequence ID" value="EAY10719.1"/>
    <property type="molecule type" value="Genomic_DNA"/>
</dbReference>
<gene>
    <name evidence="2" type="ORF">TVAG_364440</name>
</gene>
<protein>
    <submittedName>
        <fullName evidence="2">Uncharacterized protein</fullName>
    </submittedName>
</protein>
<keyword evidence="1" id="KW-0175">Coiled coil</keyword>
<reference evidence="2" key="1">
    <citation type="submission" date="2006-10" db="EMBL/GenBank/DDBJ databases">
        <authorList>
            <person name="Amadeo P."/>
            <person name="Zhao Q."/>
            <person name="Wortman J."/>
            <person name="Fraser-Liggett C."/>
            <person name="Carlton J."/>
        </authorList>
    </citation>
    <scope>NUCLEOTIDE SEQUENCE</scope>
    <source>
        <strain evidence="2">G3</strain>
    </source>
</reference>
<evidence type="ECO:0000313" key="3">
    <source>
        <dbReference type="Proteomes" id="UP000001542"/>
    </source>
</evidence>
<dbReference type="VEuPathDB" id="TrichDB:TVAG_364440"/>
<proteinExistence type="predicted"/>
<organism evidence="2 3">
    <name type="scientific">Trichomonas vaginalis (strain ATCC PRA-98 / G3)</name>
    <dbReference type="NCBI Taxonomy" id="412133"/>
    <lineage>
        <taxon>Eukaryota</taxon>
        <taxon>Metamonada</taxon>
        <taxon>Parabasalia</taxon>
        <taxon>Trichomonadida</taxon>
        <taxon>Trichomonadidae</taxon>
        <taxon>Trichomonas</taxon>
    </lineage>
</organism>
<dbReference type="VEuPathDB" id="TrichDB:TVAGG3_0000970"/>
<evidence type="ECO:0000256" key="1">
    <source>
        <dbReference type="SAM" id="Coils"/>
    </source>
</evidence>
<feature type="coiled-coil region" evidence="1">
    <location>
        <begin position="7"/>
        <end position="58"/>
    </location>
</feature>
<reference evidence="2" key="2">
    <citation type="journal article" date="2007" name="Science">
        <title>Draft genome sequence of the sexually transmitted pathogen Trichomonas vaginalis.</title>
        <authorList>
            <person name="Carlton J.M."/>
            <person name="Hirt R.P."/>
            <person name="Silva J.C."/>
            <person name="Delcher A.L."/>
            <person name="Schatz M."/>
            <person name="Zhao Q."/>
            <person name="Wortman J.R."/>
            <person name="Bidwell S.L."/>
            <person name="Alsmark U.C.M."/>
            <person name="Besteiro S."/>
            <person name="Sicheritz-Ponten T."/>
            <person name="Noel C.J."/>
            <person name="Dacks J.B."/>
            <person name="Foster P.G."/>
            <person name="Simillion C."/>
            <person name="Van de Peer Y."/>
            <person name="Miranda-Saavedra D."/>
            <person name="Barton G.J."/>
            <person name="Westrop G.D."/>
            <person name="Mueller S."/>
            <person name="Dessi D."/>
            <person name="Fiori P.L."/>
            <person name="Ren Q."/>
            <person name="Paulsen I."/>
            <person name="Zhang H."/>
            <person name="Bastida-Corcuera F.D."/>
            <person name="Simoes-Barbosa A."/>
            <person name="Brown M.T."/>
            <person name="Hayes R.D."/>
            <person name="Mukherjee M."/>
            <person name="Okumura C.Y."/>
            <person name="Schneider R."/>
            <person name="Smith A.J."/>
            <person name="Vanacova S."/>
            <person name="Villalvazo M."/>
            <person name="Haas B.J."/>
            <person name="Pertea M."/>
            <person name="Feldblyum T.V."/>
            <person name="Utterback T.R."/>
            <person name="Shu C.L."/>
            <person name="Osoegawa K."/>
            <person name="de Jong P.J."/>
            <person name="Hrdy I."/>
            <person name="Horvathova L."/>
            <person name="Zubacova Z."/>
            <person name="Dolezal P."/>
            <person name="Malik S.B."/>
            <person name="Logsdon J.M. Jr."/>
            <person name="Henze K."/>
            <person name="Gupta A."/>
            <person name="Wang C.C."/>
            <person name="Dunne R.L."/>
            <person name="Upcroft J.A."/>
            <person name="Upcroft P."/>
            <person name="White O."/>
            <person name="Salzberg S.L."/>
            <person name="Tang P."/>
            <person name="Chiu C.-H."/>
            <person name="Lee Y.-S."/>
            <person name="Embley T.M."/>
            <person name="Coombs G.H."/>
            <person name="Mottram J.C."/>
            <person name="Tachezy J."/>
            <person name="Fraser-Liggett C.M."/>
            <person name="Johnson P.J."/>
        </authorList>
    </citation>
    <scope>NUCLEOTIDE SEQUENCE [LARGE SCALE GENOMIC DNA]</scope>
    <source>
        <strain evidence="2">G3</strain>
    </source>
</reference>
<dbReference type="InParanoid" id="A2E9F5"/>
<name>A2E9F5_TRIV3</name>
<keyword evidence="3" id="KW-1185">Reference proteome</keyword>
<sequence length="130" mass="15332">MDQSSSTDEILKKLEVAESMLDEWENRIKIEELELEKLEEKNETLKQKSKECEQASKSCGEILSRDIENYGKNLKISDFMKLIQEIDEIIQEIDSKIDLKYRPHVLISVELKKIEKEYKQILDRVKSANK</sequence>
<dbReference type="KEGG" id="tva:4768654"/>